<accession>A0A0S6VQP4</accession>
<evidence type="ECO:0008006" key="4">
    <source>
        <dbReference type="Google" id="ProtNLM"/>
    </source>
</evidence>
<reference evidence="2" key="1">
    <citation type="journal article" date="2015" name="PeerJ">
        <title>First genomic representation of candidate bacterial phylum KSB3 points to enhanced environmental sensing as a trigger of wastewater bulking.</title>
        <authorList>
            <person name="Sekiguchi Y."/>
            <person name="Ohashi A."/>
            <person name="Parks D.H."/>
            <person name="Yamauchi T."/>
            <person name="Tyson G.W."/>
            <person name="Hugenholtz P."/>
        </authorList>
    </citation>
    <scope>NUCLEOTIDE SEQUENCE [LARGE SCALE GENOMIC DNA]</scope>
</reference>
<protein>
    <recommendedName>
        <fullName evidence="4">Prevent-host-death family protein</fullName>
    </recommendedName>
</protein>
<proteinExistence type="inferred from homology"/>
<dbReference type="AlphaFoldDB" id="A0A0S6VQP4"/>
<evidence type="ECO:0000313" key="3">
    <source>
        <dbReference type="Proteomes" id="UP000030700"/>
    </source>
</evidence>
<dbReference type="Proteomes" id="UP000030700">
    <property type="component" value="Unassembled WGS sequence"/>
</dbReference>
<evidence type="ECO:0000256" key="1">
    <source>
        <dbReference type="ARBA" id="ARBA00009981"/>
    </source>
</evidence>
<name>A0A0S6VQP4_9BACT</name>
<keyword evidence="3" id="KW-1185">Reference proteome</keyword>
<dbReference type="HOGENOM" id="CLU_2697050_0_0_0"/>
<evidence type="ECO:0000313" key="2">
    <source>
        <dbReference type="EMBL" id="GAK49410.1"/>
    </source>
</evidence>
<dbReference type="STRING" id="1499966.U14_00632"/>
<organism evidence="2">
    <name type="scientific">Candidatus Moduliflexus flocculans</name>
    <dbReference type="NCBI Taxonomy" id="1499966"/>
    <lineage>
        <taxon>Bacteria</taxon>
        <taxon>Candidatus Moduliflexota</taxon>
        <taxon>Candidatus Moduliflexia</taxon>
        <taxon>Candidatus Moduliflexales</taxon>
        <taxon>Candidatus Moduliflexaceae</taxon>
    </lineage>
</organism>
<sequence length="73" mass="8578">MSIYSYAEVRQQFEQLFEAAKTNEDVIIRSPNGDFFLLRMLTQQEIARKFPQPISDLSRNEIVAAIREVRDRS</sequence>
<dbReference type="SUPFAM" id="SSF143120">
    <property type="entry name" value="YefM-like"/>
    <property type="match status" value="1"/>
</dbReference>
<dbReference type="EMBL" id="DF820455">
    <property type="protein sequence ID" value="GAK49410.1"/>
    <property type="molecule type" value="Genomic_DNA"/>
</dbReference>
<comment type="similarity">
    <text evidence="1">Belongs to the phD/YefM antitoxin family.</text>
</comment>
<dbReference type="InterPro" id="IPR036165">
    <property type="entry name" value="YefM-like_sf"/>
</dbReference>
<gene>
    <name evidence="2" type="ORF">U14_00632</name>
</gene>